<feature type="region of interest" description="Disordered" evidence="1">
    <location>
        <begin position="263"/>
        <end position="283"/>
    </location>
</feature>
<keyword evidence="2" id="KW-1133">Transmembrane helix</keyword>
<dbReference type="Proteomes" id="UP000237000">
    <property type="component" value="Unassembled WGS sequence"/>
</dbReference>
<keyword evidence="2" id="KW-0812">Transmembrane</keyword>
<keyword evidence="4" id="KW-1185">Reference proteome</keyword>
<accession>A0A2P5F6I1</accession>
<feature type="transmembrane region" description="Helical" evidence="2">
    <location>
        <begin position="97"/>
        <end position="118"/>
    </location>
</feature>
<protein>
    <submittedName>
        <fullName evidence="3">Uncharacterized protein</fullName>
    </submittedName>
</protein>
<name>A0A2P5F6I1_TREOI</name>
<evidence type="ECO:0000256" key="1">
    <source>
        <dbReference type="SAM" id="MobiDB-lite"/>
    </source>
</evidence>
<feature type="transmembrane region" description="Helical" evidence="2">
    <location>
        <begin position="58"/>
        <end position="76"/>
    </location>
</feature>
<comment type="caution">
    <text evidence="3">The sequence shown here is derived from an EMBL/GenBank/DDBJ whole genome shotgun (WGS) entry which is preliminary data.</text>
</comment>
<sequence>MIILKDIEEIDTKNGRTVGSTFLVIAYVGGLLELLYVVKSGIKYCQHRNLSLPNFSCLVLHAACILLTMYHGTQLGKLAKPKYYNQKQVAILKRLEGYLSLASAATFILTVKLIHFGIPCIEFILISGSWERVGNYWTSTFNKIYKYATTIPVVPPVMEPTITEPPVVVPPVNVPPVTEPPVPVVVPPVPVLPPVTEPPVPVVVPPVTEPPVLVVVPLVNVPPVLVVPLVLVPLPPVLDTCDRDLEQGFLLSDNPHRWVPDRDLERGVPLSDNPHRWSRSRSY</sequence>
<evidence type="ECO:0000313" key="3">
    <source>
        <dbReference type="EMBL" id="PON93408.1"/>
    </source>
</evidence>
<dbReference type="AlphaFoldDB" id="A0A2P5F6I1"/>
<organism evidence="3 4">
    <name type="scientific">Trema orientale</name>
    <name type="common">Charcoal tree</name>
    <name type="synonym">Celtis orientalis</name>
    <dbReference type="NCBI Taxonomy" id="63057"/>
    <lineage>
        <taxon>Eukaryota</taxon>
        <taxon>Viridiplantae</taxon>
        <taxon>Streptophyta</taxon>
        <taxon>Embryophyta</taxon>
        <taxon>Tracheophyta</taxon>
        <taxon>Spermatophyta</taxon>
        <taxon>Magnoliopsida</taxon>
        <taxon>eudicotyledons</taxon>
        <taxon>Gunneridae</taxon>
        <taxon>Pentapetalae</taxon>
        <taxon>rosids</taxon>
        <taxon>fabids</taxon>
        <taxon>Rosales</taxon>
        <taxon>Cannabaceae</taxon>
        <taxon>Trema</taxon>
    </lineage>
</organism>
<dbReference type="InParanoid" id="A0A2P5F6I1"/>
<evidence type="ECO:0000313" key="4">
    <source>
        <dbReference type="Proteomes" id="UP000237000"/>
    </source>
</evidence>
<dbReference type="EMBL" id="JXTC01000058">
    <property type="protein sequence ID" value="PON93408.1"/>
    <property type="molecule type" value="Genomic_DNA"/>
</dbReference>
<feature type="transmembrane region" description="Helical" evidence="2">
    <location>
        <begin position="21"/>
        <end position="38"/>
    </location>
</feature>
<proteinExistence type="predicted"/>
<gene>
    <name evidence="3" type="ORF">TorRG33x02_106860</name>
</gene>
<keyword evidence="2" id="KW-0472">Membrane</keyword>
<reference evidence="4" key="1">
    <citation type="submission" date="2016-06" db="EMBL/GenBank/DDBJ databases">
        <title>Parallel loss of symbiosis genes in relatives of nitrogen-fixing non-legume Parasponia.</title>
        <authorList>
            <person name="Van Velzen R."/>
            <person name="Holmer R."/>
            <person name="Bu F."/>
            <person name="Rutten L."/>
            <person name="Van Zeijl A."/>
            <person name="Liu W."/>
            <person name="Santuari L."/>
            <person name="Cao Q."/>
            <person name="Sharma T."/>
            <person name="Shen D."/>
            <person name="Roswanjaya Y."/>
            <person name="Wardhani T."/>
            <person name="Kalhor M.S."/>
            <person name="Jansen J."/>
            <person name="Van den Hoogen J."/>
            <person name="Gungor B."/>
            <person name="Hartog M."/>
            <person name="Hontelez J."/>
            <person name="Verver J."/>
            <person name="Yang W.-C."/>
            <person name="Schijlen E."/>
            <person name="Repin R."/>
            <person name="Schilthuizen M."/>
            <person name="Schranz E."/>
            <person name="Heidstra R."/>
            <person name="Miyata K."/>
            <person name="Fedorova E."/>
            <person name="Kohlen W."/>
            <person name="Bisseling T."/>
            <person name="Smit S."/>
            <person name="Geurts R."/>
        </authorList>
    </citation>
    <scope>NUCLEOTIDE SEQUENCE [LARGE SCALE GENOMIC DNA]</scope>
    <source>
        <strain evidence="4">cv. RG33-2</strain>
    </source>
</reference>
<evidence type="ECO:0000256" key="2">
    <source>
        <dbReference type="SAM" id="Phobius"/>
    </source>
</evidence>